<dbReference type="PANTHER" id="PTHR43798">
    <property type="entry name" value="MONOACYLGLYCEROL LIPASE"/>
    <property type="match status" value="1"/>
</dbReference>
<name>A0A5C5XVJ8_9BACT</name>
<accession>A0A5C5XVJ8</accession>
<keyword evidence="2" id="KW-0378">Hydrolase</keyword>
<comment type="caution">
    <text evidence="2">The sequence shown here is derived from an EMBL/GenBank/DDBJ whole genome shotgun (WGS) entry which is preliminary data.</text>
</comment>
<dbReference type="InterPro" id="IPR050266">
    <property type="entry name" value="AB_hydrolase_sf"/>
</dbReference>
<reference evidence="2 3" key="1">
    <citation type="submission" date="2019-02" db="EMBL/GenBank/DDBJ databases">
        <title>Deep-cultivation of Planctomycetes and their phenomic and genomic characterization uncovers novel biology.</title>
        <authorList>
            <person name="Wiegand S."/>
            <person name="Jogler M."/>
            <person name="Boedeker C."/>
            <person name="Pinto D."/>
            <person name="Vollmers J."/>
            <person name="Rivas-Marin E."/>
            <person name="Kohn T."/>
            <person name="Peeters S.H."/>
            <person name="Heuer A."/>
            <person name="Rast P."/>
            <person name="Oberbeckmann S."/>
            <person name="Bunk B."/>
            <person name="Jeske O."/>
            <person name="Meyerdierks A."/>
            <person name="Storesund J.E."/>
            <person name="Kallscheuer N."/>
            <person name="Luecker S."/>
            <person name="Lage O.M."/>
            <person name="Pohl T."/>
            <person name="Merkel B.J."/>
            <person name="Hornburger P."/>
            <person name="Mueller R.-W."/>
            <person name="Bruemmer F."/>
            <person name="Labrenz M."/>
            <person name="Spormann A.M."/>
            <person name="Op Den Camp H."/>
            <person name="Overmann J."/>
            <person name="Amann R."/>
            <person name="Jetten M.S.M."/>
            <person name="Mascher T."/>
            <person name="Medema M.H."/>
            <person name="Devos D.P."/>
            <person name="Kaster A.-K."/>
            <person name="Ovreas L."/>
            <person name="Rohde M."/>
            <person name="Galperin M.Y."/>
            <person name="Jogler C."/>
        </authorList>
    </citation>
    <scope>NUCLEOTIDE SEQUENCE [LARGE SCALE GENOMIC DNA]</scope>
    <source>
        <strain evidence="2 3">CA85</strain>
    </source>
</reference>
<dbReference type="SUPFAM" id="SSF53474">
    <property type="entry name" value="alpha/beta-Hydrolases"/>
    <property type="match status" value="1"/>
</dbReference>
<evidence type="ECO:0000259" key="1">
    <source>
        <dbReference type="Pfam" id="PF00561"/>
    </source>
</evidence>
<dbReference type="RefSeq" id="WP_146391627.1">
    <property type="nucleotide sequence ID" value="NZ_SJPK01000005.1"/>
</dbReference>
<sequence>MITWRNEEARQRLERWFSRFRDRIDSPTESFEVPTRFGPNHVLVAGPPDGIPLVCLHAMRTGSSFLVSELNPILDRYRVIAPDLPGQSVRGLQTRLPLSDSSHVDWLADILNELDLGSTKLFGVSWGGFVARQFATNLPDRVEKLALLVPAGIANGSHLKGLTKMALPMLRYQLWRTDNNLRRLLVPIFTSWDEEWTGYTGDAVLDMPFDYRIPPVASDQDLQDLTMPVLALGGSEDISFPGVEVVRRICAIAPRAQGHVIQDCKHCPPATSDFRTWLANRLAAFFGNTKDGEPCESE</sequence>
<dbReference type="OrthoDB" id="5495375at2"/>
<feature type="domain" description="AB hydrolase-1" evidence="1">
    <location>
        <begin position="52"/>
        <end position="159"/>
    </location>
</feature>
<organism evidence="2 3">
    <name type="scientific">Allorhodopirellula solitaria</name>
    <dbReference type="NCBI Taxonomy" id="2527987"/>
    <lineage>
        <taxon>Bacteria</taxon>
        <taxon>Pseudomonadati</taxon>
        <taxon>Planctomycetota</taxon>
        <taxon>Planctomycetia</taxon>
        <taxon>Pirellulales</taxon>
        <taxon>Pirellulaceae</taxon>
        <taxon>Allorhodopirellula</taxon>
    </lineage>
</organism>
<dbReference type="InterPro" id="IPR029058">
    <property type="entry name" value="AB_hydrolase_fold"/>
</dbReference>
<dbReference type="Pfam" id="PF00561">
    <property type="entry name" value="Abhydrolase_1"/>
    <property type="match status" value="1"/>
</dbReference>
<dbReference type="InterPro" id="IPR000073">
    <property type="entry name" value="AB_hydrolase_1"/>
</dbReference>
<dbReference type="GO" id="GO:0016020">
    <property type="term" value="C:membrane"/>
    <property type="evidence" value="ECO:0007669"/>
    <property type="project" value="TreeGrafter"/>
</dbReference>
<dbReference type="AlphaFoldDB" id="A0A5C5XVJ8"/>
<gene>
    <name evidence="2" type="primary">nap</name>
    <name evidence="2" type="ORF">CA85_26360</name>
</gene>
<protein>
    <submittedName>
        <fullName evidence="2">Putative carboxylesterase nap</fullName>
        <ecNumber evidence="2">3.1.1.1</ecNumber>
    </submittedName>
</protein>
<evidence type="ECO:0000313" key="3">
    <source>
        <dbReference type="Proteomes" id="UP000318053"/>
    </source>
</evidence>
<dbReference type="EC" id="3.1.1.1" evidence="2"/>
<dbReference type="Proteomes" id="UP000318053">
    <property type="component" value="Unassembled WGS sequence"/>
</dbReference>
<dbReference type="GO" id="GO:0106435">
    <property type="term" value="F:carboxylesterase activity"/>
    <property type="evidence" value="ECO:0007669"/>
    <property type="project" value="UniProtKB-EC"/>
</dbReference>
<proteinExistence type="predicted"/>
<dbReference type="Gene3D" id="3.40.50.1820">
    <property type="entry name" value="alpha/beta hydrolase"/>
    <property type="match status" value="1"/>
</dbReference>
<keyword evidence="3" id="KW-1185">Reference proteome</keyword>
<dbReference type="EMBL" id="SJPK01000005">
    <property type="protein sequence ID" value="TWT66539.1"/>
    <property type="molecule type" value="Genomic_DNA"/>
</dbReference>
<dbReference type="PRINTS" id="PR00111">
    <property type="entry name" value="ABHYDROLASE"/>
</dbReference>
<evidence type="ECO:0000313" key="2">
    <source>
        <dbReference type="EMBL" id="TWT66539.1"/>
    </source>
</evidence>
<dbReference type="PANTHER" id="PTHR43798:SF33">
    <property type="entry name" value="HYDROLASE, PUTATIVE (AFU_ORTHOLOGUE AFUA_2G14860)-RELATED"/>
    <property type="match status" value="1"/>
</dbReference>